<protein>
    <recommendedName>
        <fullName evidence="2">Lipoprotein</fullName>
    </recommendedName>
</protein>
<evidence type="ECO:0008006" key="2">
    <source>
        <dbReference type="Google" id="ProtNLM"/>
    </source>
</evidence>
<evidence type="ECO:0000313" key="1">
    <source>
        <dbReference type="EMBL" id="DAE30294.1"/>
    </source>
</evidence>
<name>A0A8S5RFX8_9VIRU</name>
<dbReference type="PROSITE" id="PS51257">
    <property type="entry name" value="PROKAR_LIPOPROTEIN"/>
    <property type="match status" value="1"/>
</dbReference>
<proteinExistence type="predicted"/>
<sequence>MKIMGQIICLLMLCVLSACTSMEREILYQEYNGLSRAELHRKGKEGKWAVYNGGTYDSDFIYDSYEALNLAEIDGSENYYVLTTNGEKHLYDARLGIYMLDGEPFEQITRDNEGFPMAIGKNRVYPMANNYGLPTGVDEYWRIGKKTFVYRQGSQYGVFQIQKQSKHNEFTSLIAPTSNPLTVMGYATHDGASCFVIGEGNNRHLIDTEGLERTMRQNPGDYWTKDNRIWQLNTPPYDGESYEEQWAYYYDVTDSFFKLLDKIPIDGSEHYYSQLKANCKRYGNKQCSILMCKPIELTWK</sequence>
<organism evidence="1">
    <name type="scientific">virus sp. ct5rm7</name>
    <dbReference type="NCBI Taxonomy" id="2827298"/>
    <lineage>
        <taxon>Viruses</taxon>
    </lineage>
</organism>
<dbReference type="EMBL" id="BK059103">
    <property type="protein sequence ID" value="DAE30294.1"/>
    <property type="molecule type" value="Genomic_DNA"/>
</dbReference>
<accession>A0A8S5RFX8</accession>
<reference evidence="1" key="1">
    <citation type="journal article" date="2021" name="Proc. Natl. Acad. Sci. U.S.A.">
        <title>A Catalog of Tens of Thousands of Viruses from Human Metagenomes Reveals Hidden Associations with Chronic Diseases.</title>
        <authorList>
            <person name="Tisza M.J."/>
            <person name="Buck C.B."/>
        </authorList>
    </citation>
    <scope>NUCLEOTIDE SEQUENCE</scope>
    <source>
        <strain evidence="1">Ct5rm7</strain>
    </source>
</reference>